<name>A0A4R1QSA7_HYDET</name>
<keyword evidence="2" id="KW-0378">Hydrolase</keyword>
<dbReference type="Proteomes" id="UP000295008">
    <property type="component" value="Unassembled WGS sequence"/>
</dbReference>
<protein>
    <submittedName>
        <fullName evidence="2">DDE superfamily endonuclease</fullName>
    </submittedName>
</protein>
<organism evidence="2 3">
    <name type="scientific">Hydrogenispora ethanolica</name>
    <dbReference type="NCBI Taxonomy" id="1082276"/>
    <lineage>
        <taxon>Bacteria</taxon>
        <taxon>Bacillati</taxon>
        <taxon>Bacillota</taxon>
        <taxon>Hydrogenispora</taxon>
    </lineage>
</organism>
<evidence type="ECO:0000313" key="3">
    <source>
        <dbReference type="Proteomes" id="UP000295008"/>
    </source>
</evidence>
<dbReference type="GO" id="GO:0004519">
    <property type="term" value="F:endonuclease activity"/>
    <property type="evidence" value="ECO:0007669"/>
    <property type="project" value="UniProtKB-KW"/>
</dbReference>
<dbReference type="AlphaFoldDB" id="A0A4R1QSA7"/>
<dbReference type="EMBL" id="SLUN01000073">
    <property type="protein sequence ID" value="TCL53724.1"/>
    <property type="molecule type" value="Genomic_DNA"/>
</dbReference>
<dbReference type="InterPro" id="IPR012337">
    <property type="entry name" value="RNaseH-like_sf"/>
</dbReference>
<feature type="domain" description="Transposase IS701-like DDE" evidence="1">
    <location>
        <begin position="26"/>
        <end position="208"/>
    </location>
</feature>
<dbReference type="SUPFAM" id="SSF53098">
    <property type="entry name" value="Ribonuclease H-like"/>
    <property type="match status" value="1"/>
</dbReference>
<dbReference type="Gene3D" id="3.90.350.10">
    <property type="entry name" value="Transposase Inhibitor Protein From Tn5, Chain A, domain 1"/>
    <property type="match status" value="1"/>
</dbReference>
<dbReference type="Pfam" id="PF13546">
    <property type="entry name" value="DDE_5"/>
    <property type="match status" value="1"/>
</dbReference>
<evidence type="ECO:0000313" key="2">
    <source>
        <dbReference type="EMBL" id="TCL53724.1"/>
    </source>
</evidence>
<comment type="caution">
    <text evidence="2">The sequence shown here is derived from an EMBL/GenBank/DDBJ whole genome shotgun (WGS) entry which is preliminary data.</text>
</comment>
<keyword evidence="3" id="KW-1185">Reference proteome</keyword>
<evidence type="ECO:0000259" key="1">
    <source>
        <dbReference type="Pfam" id="PF13546"/>
    </source>
</evidence>
<gene>
    <name evidence="2" type="ORF">EDC14_10731</name>
</gene>
<dbReference type="InterPro" id="IPR038721">
    <property type="entry name" value="IS701-like_DDE_dom"/>
</dbReference>
<sequence>VLVLVFGHKNWSQLLQSNKGDKFPGKDAVYRFLNHCGYAWRRFLLFLSSATVAKVRAVTQKTAVFVVDDSMYDRDRSKTVELLARCFDHAKNRFCKGFRMLTLGWSDGKTFIPLDFALLSSMKSQINGISEEVDKRSSGYKRRLEALRPAPELIPEMIHRALAQGVIASYVLMDSWFTFAPLIQALTRQGLEVIGMVKATNQRYLVGNRSLSLQELYRVATPVAGKKSILRSIHAQMMPHVPVKIVFVRNRNKRKEWLAILSTDCALSEEEIIRIYGIRWDIETFFKCSKSLLRLQKEFQGRSYDLLISHTTIVFTRYILLLGNSAVIRTSGPWEDYSRNSRMNSMNLIGQLL</sequence>
<feature type="non-terminal residue" evidence="2">
    <location>
        <position position="1"/>
    </location>
</feature>
<reference evidence="2 3" key="1">
    <citation type="submission" date="2019-03" db="EMBL/GenBank/DDBJ databases">
        <title>Genomic Encyclopedia of Type Strains, Phase IV (KMG-IV): sequencing the most valuable type-strain genomes for metagenomic binning, comparative biology and taxonomic classification.</title>
        <authorList>
            <person name="Goeker M."/>
        </authorList>
    </citation>
    <scope>NUCLEOTIDE SEQUENCE [LARGE SCALE GENOMIC DNA]</scope>
    <source>
        <strain evidence="2 3">LX-B</strain>
    </source>
</reference>
<keyword evidence="2" id="KW-0255">Endonuclease</keyword>
<proteinExistence type="predicted"/>
<keyword evidence="2" id="KW-0540">Nuclease</keyword>
<accession>A0A4R1QSA7</accession>